<dbReference type="Proteomes" id="UP000288071">
    <property type="component" value="Unassembled WGS sequence"/>
</dbReference>
<protein>
    <recommendedName>
        <fullName evidence="3">Phage tail assembly chaperone</fullName>
    </recommendedName>
</protein>
<evidence type="ECO:0000313" key="1">
    <source>
        <dbReference type="EMBL" id="RWR50347.1"/>
    </source>
</evidence>
<keyword evidence="2" id="KW-1185">Reference proteome</keyword>
<name>A0A3S3LXV4_9RHOB</name>
<reference evidence="1" key="1">
    <citation type="submission" date="2019-01" db="EMBL/GenBank/DDBJ databases">
        <title>Sinorhodobacter populi sp. nov. isolated from the symptomatic bark tissue of Populus euramericana canker.</title>
        <authorList>
            <person name="Xu G."/>
        </authorList>
    </citation>
    <scope>NUCLEOTIDE SEQUENCE [LARGE SCALE GENOMIC DNA]</scope>
    <source>
        <strain evidence="1">CGMCC 1.12963</strain>
    </source>
</reference>
<dbReference type="EMBL" id="SAVA01000009">
    <property type="protein sequence ID" value="RWR50347.1"/>
    <property type="molecule type" value="Genomic_DNA"/>
</dbReference>
<evidence type="ECO:0008006" key="3">
    <source>
        <dbReference type="Google" id="ProtNLM"/>
    </source>
</evidence>
<reference evidence="1" key="2">
    <citation type="submission" date="2019-01" db="EMBL/GenBank/DDBJ databases">
        <authorList>
            <person name="Li Y."/>
        </authorList>
    </citation>
    <scope>NUCLEOTIDE SEQUENCE [LARGE SCALE GENOMIC DNA]</scope>
    <source>
        <strain evidence="1">CGMCC 1.12963</strain>
    </source>
</reference>
<organism evidence="1 2">
    <name type="scientific">Paenirhodobacter huangdaonensis</name>
    <dbReference type="NCBI Taxonomy" id="2501515"/>
    <lineage>
        <taxon>Bacteria</taxon>
        <taxon>Pseudomonadati</taxon>
        <taxon>Pseudomonadota</taxon>
        <taxon>Alphaproteobacteria</taxon>
        <taxon>Rhodobacterales</taxon>
        <taxon>Rhodobacter group</taxon>
        <taxon>Paenirhodobacter</taxon>
    </lineage>
</organism>
<accession>A0A3S3LXV4</accession>
<evidence type="ECO:0000313" key="2">
    <source>
        <dbReference type="Proteomes" id="UP000288071"/>
    </source>
</evidence>
<dbReference type="AlphaFoldDB" id="A0A3S3LXV4"/>
<gene>
    <name evidence="1" type="ORF">EOW66_15200</name>
</gene>
<dbReference type="RefSeq" id="WP_128157149.1">
    <property type="nucleotide sequence ID" value="NZ_JBHSOM010000008.1"/>
</dbReference>
<proteinExistence type="predicted"/>
<comment type="caution">
    <text evidence="1">The sequence shown here is derived from an EMBL/GenBank/DDBJ whole genome shotgun (WGS) entry which is preliminary data.</text>
</comment>
<sequence>MKDAYQIAVREFRLQPSEFWSMAPRHFWWLMETLGPRRRGSGLSEDDKREILGWLRGNDREGF</sequence>